<name>X1ND68_9ZZZZ</name>
<comment type="caution">
    <text evidence="2">The sequence shown here is derived from an EMBL/GenBank/DDBJ whole genome shotgun (WGS) entry which is preliminary data.</text>
</comment>
<feature type="transmembrane region" description="Helical" evidence="1">
    <location>
        <begin position="47"/>
        <end position="70"/>
    </location>
</feature>
<keyword evidence="1" id="KW-0472">Membrane</keyword>
<sequence>MRGKHKEWKGEMPPGGAARVAVSIVVGVGWLIFLILFLAFYAEGFGVYRNLAIILISLLVVGAILGPIWASWAIKTGRARKKRPGLASRTAVSTVVGCGWLIFFILFLAFYAEDF</sequence>
<dbReference type="AlphaFoldDB" id="X1ND68"/>
<evidence type="ECO:0000313" key="2">
    <source>
        <dbReference type="EMBL" id="GAI16614.1"/>
    </source>
</evidence>
<evidence type="ECO:0000256" key="1">
    <source>
        <dbReference type="SAM" id="Phobius"/>
    </source>
</evidence>
<feature type="transmembrane region" description="Helical" evidence="1">
    <location>
        <begin position="20"/>
        <end position="41"/>
    </location>
</feature>
<proteinExistence type="predicted"/>
<protein>
    <submittedName>
        <fullName evidence="2">Uncharacterized protein</fullName>
    </submittedName>
</protein>
<keyword evidence="1" id="KW-1133">Transmembrane helix</keyword>
<accession>X1ND68</accession>
<feature type="non-terminal residue" evidence="2">
    <location>
        <position position="115"/>
    </location>
</feature>
<keyword evidence="1" id="KW-0812">Transmembrane</keyword>
<dbReference type="EMBL" id="BARV01006750">
    <property type="protein sequence ID" value="GAI16614.1"/>
    <property type="molecule type" value="Genomic_DNA"/>
</dbReference>
<reference evidence="2" key="1">
    <citation type="journal article" date="2014" name="Front. Microbiol.">
        <title>High frequency of phylogenetically diverse reductive dehalogenase-homologous genes in deep subseafloor sedimentary metagenomes.</title>
        <authorList>
            <person name="Kawai M."/>
            <person name="Futagami T."/>
            <person name="Toyoda A."/>
            <person name="Takaki Y."/>
            <person name="Nishi S."/>
            <person name="Hori S."/>
            <person name="Arai W."/>
            <person name="Tsubouchi T."/>
            <person name="Morono Y."/>
            <person name="Uchiyama I."/>
            <person name="Ito T."/>
            <person name="Fujiyama A."/>
            <person name="Inagaki F."/>
            <person name="Takami H."/>
        </authorList>
    </citation>
    <scope>NUCLEOTIDE SEQUENCE</scope>
    <source>
        <strain evidence="2">Expedition CK06-06</strain>
    </source>
</reference>
<gene>
    <name evidence="2" type="ORF">S06H3_13834</name>
</gene>
<organism evidence="2">
    <name type="scientific">marine sediment metagenome</name>
    <dbReference type="NCBI Taxonomy" id="412755"/>
    <lineage>
        <taxon>unclassified sequences</taxon>
        <taxon>metagenomes</taxon>
        <taxon>ecological metagenomes</taxon>
    </lineage>
</organism>
<feature type="transmembrane region" description="Helical" evidence="1">
    <location>
        <begin position="91"/>
        <end position="112"/>
    </location>
</feature>